<feature type="region of interest" description="Disordered" evidence="2">
    <location>
        <begin position="36"/>
        <end position="59"/>
    </location>
</feature>
<dbReference type="InterPro" id="IPR001995">
    <property type="entry name" value="Peptidase_A2_cat"/>
</dbReference>
<keyword evidence="5" id="KW-1185">Reference proteome</keyword>
<dbReference type="PANTHER" id="PTHR46903:SF1">
    <property type="entry name" value="CCHC-TYPE DOMAIN-CONTAINING PROTEIN"/>
    <property type="match status" value="1"/>
</dbReference>
<dbReference type="PANTHER" id="PTHR46903">
    <property type="entry name" value="C2H2-TYPE DOMAIN-CONTAINING PROTEIN"/>
    <property type="match status" value="1"/>
</dbReference>
<reference evidence="4 5" key="1">
    <citation type="journal article" date="2011" name="Science">
        <title>The ecoresponsive genome of Daphnia pulex.</title>
        <authorList>
            <person name="Colbourne J.K."/>
            <person name="Pfrender M.E."/>
            <person name="Gilbert D."/>
            <person name="Thomas W.K."/>
            <person name="Tucker A."/>
            <person name="Oakley T.H."/>
            <person name="Tokishita S."/>
            <person name="Aerts A."/>
            <person name="Arnold G.J."/>
            <person name="Basu M.K."/>
            <person name="Bauer D.J."/>
            <person name="Caceres C.E."/>
            <person name="Carmel L."/>
            <person name="Casola C."/>
            <person name="Choi J.H."/>
            <person name="Detter J.C."/>
            <person name="Dong Q."/>
            <person name="Dusheyko S."/>
            <person name="Eads B.D."/>
            <person name="Frohlich T."/>
            <person name="Geiler-Samerotte K.A."/>
            <person name="Gerlach D."/>
            <person name="Hatcher P."/>
            <person name="Jogdeo S."/>
            <person name="Krijgsveld J."/>
            <person name="Kriventseva E.V."/>
            <person name="Kultz D."/>
            <person name="Laforsch C."/>
            <person name="Lindquist E."/>
            <person name="Lopez J."/>
            <person name="Manak J.R."/>
            <person name="Muller J."/>
            <person name="Pangilinan J."/>
            <person name="Patwardhan R.P."/>
            <person name="Pitluck S."/>
            <person name="Pritham E.J."/>
            <person name="Rechtsteiner A."/>
            <person name="Rho M."/>
            <person name="Rogozin I.B."/>
            <person name="Sakarya O."/>
            <person name="Salamov A."/>
            <person name="Schaack S."/>
            <person name="Shapiro H."/>
            <person name="Shiga Y."/>
            <person name="Skalitzky C."/>
            <person name="Smith Z."/>
            <person name="Souvorov A."/>
            <person name="Sung W."/>
            <person name="Tang Z."/>
            <person name="Tsuchiya D."/>
            <person name="Tu H."/>
            <person name="Vos H."/>
            <person name="Wang M."/>
            <person name="Wolf Y.I."/>
            <person name="Yamagata H."/>
            <person name="Yamada T."/>
            <person name="Ye Y."/>
            <person name="Shaw J.R."/>
            <person name="Andrews J."/>
            <person name="Crease T.J."/>
            <person name="Tang H."/>
            <person name="Lucas S.M."/>
            <person name="Robertson H.M."/>
            <person name="Bork P."/>
            <person name="Koonin E.V."/>
            <person name="Zdobnov E.M."/>
            <person name="Grigoriev I.V."/>
            <person name="Lynch M."/>
            <person name="Boore J.L."/>
        </authorList>
    </citation>
    <scope>NUCLEOTIDE SEQUENCE [LARGE SCALE GENOMIC DNA]</scope>
</reference>
<protein>
    <recommendedName>
        <fullName evidence="3">Peptidase A2 domain-containing protein</fullName>
    </recommendedName>
</protein>
<dbReference type="InParanoid" id="E9HSX2"/>
<feature type="domain" description="Peptidase A2" evidence="3">
    <location>
        <begin position="346"/>
        <end position="420"/>
    </location>
</feature>
<dbReference type="GO" id="GO:0004190">
    <property type="term" value="F:aspartic-type endopeptidase activity"/>
    <property type="evidence" value="ECO:0007669"/>
    <property type="project" value="InterPro"/>
</dbReference>
<dbReference type="PROSITE" id="PS50175">
    <property type="entry name" value="ASP_PROT_RETROV"/>
    <property type="match status" value="1"/>
</dbReference>
<feature type="compositionally biased region" description="Polar residues" evidence="2">
    <location>
        <begin position="250"/>
        <end position="269"/>
    </location>
</feature>
<evidence type="ECO:0000256" key="2">
    <source>
        <dbReference type="SAM" id="MobiDB-lite"/>
    </source>
</evidence>
<dbReference type="AlphaFoldDB" id="E9HSX2"/>
<dbReference type="InterPro" id="IPR021109">
    <property type="entry name" value="Peptidase_aspartic_dom_sf"/>
</dbReference>
<name>E9HSX2_DAPPU</name>
<sequence length="420" mass="47086">MIARTSSILSMSNWLETRWKEASNIEFAIRRAPVRDAGKKAPSISPSEQNRQEEERQLAQQRADAAILQADEARHLYRALVHDSGKSAGEKLAILKRHLKGDCLDLVQGLGGGEPAYIEALVRLKQSCGRRDVMRAATLQAIDKVELKNDPAIFKRFAERIRTHLFDLSRIGESNAPDLIEKISMRLQPPDRLEWNRGRRGGLETRSLNAFGSWLCERAAEYQNAYSIAAEQNTSSVLKPPRSHARSHRQPTTTQHPRSPSGHSVSSAKETTNWKIVAGYVSDVLERNIPLVHDPDRPATGSAPDAPRTETTRTATAHLWKQSPQQVAMGMMRLKVSSAENGSVWANVFIDEGSDSTLMRQSFASANRISGVHQILTVEGAGGVVKRYRSQRVNFQIDTIYVESFVLYPAHYRREHYPSY</sequence>
<dbReference type="GO" id="GO:0006508">
    <property type="term" value="P:proteolysis"/>
    <property type="evidence" value="ECO:0007669"/>
    <property type="project" value="InterPro"/>
</dbReference>
<organism evidence="4 5">
    <name type="scientific">Daphnia pulex</name>
    <name type="common">Water flea</name>
    <dbReference type="NCBI Taxonomy" id="6669"/>
    <lineage>
        <taxon>Eukaryota</taxon>
        <taxon>Metazoa</taxon>
        <taxon>Ecdysozoa</taxon>
        <taxon>Arthropoda</taxon>
        <taxon>Crustacea</taxon>
        <taxon>Branchiopoda</taxon>
        <taxon>Diplostraca</taxon>
        <taxon>Cladocera</taxon>
        <taxon>Anomopoda</taxon>
        <taxon>Daphniidae</taxon>
        <taxon>Daphnia</taxon>
    </lineage>
</organism>
<dbReference type="OrthoDB" id="7744478at2759"/>
<dbReference type="HOGENOM" id="CLU_654284_0_0_1"/>
<proteinExistence type="predicted"/>
<accession>E9HSX2</accession>
<evidence type="ECO:0000256" key="1">
    <source>
        <dbReference type="ARBA" id="ARBA00022801"/>
    </source>
</evidence>
<evidence type="ECO:0000259" key="3">
    <source>
        <dbReference type="PROSITE" id="PS50175"/>
    </source>
</evidence>
<evidence type="ECO:0000313" key="5">
    <source>
        <dbReference type="Proteomes" id="UP000000305"/>
    </source>
</evidence>
<dbReference type="SUPFAM" id="SSF50630">
    <property type="entry name" value="Acid proteases"/>
    <property type="match status" value="1"/>
</dbReference>
<dbReference type="KEGG" id="dpx:DAPPUDRAFT_265126"/>
<dbReference type="Proteomes" id="UP000000305">
    <property type="component" value="Unassembled WGS sequence"/>
</dbReference>
<evidence type="ECO:0000313" key="4">
    <source>
        <dbReference type="EMBL" id="EFX65163.1"/>
    </source>
</evidence>
<dbReference type="PhylomeDB" id="E9HSX2"/>
<dbReference type="EMBL" id="GL732759">
    <property type="protein sequence ID" value="EFX65163.1"/>
    <property type="molecule type" value="Genomic_DNA"/>
</dbReference>
<feature type="region of interest" description="Disordered" evidence="2">
    <location>
        <begin position="233"/>
        <end position="269"/>
    </location>
</feature>
<keyword evidence="1" id="KW-0378">Hydrolase</keyword>
<gene>
    <name evidence="4" type="ORF">DAPPUDRAFT_265126</name>
</gene>
<feature type="region of interest" description="Disordered" evidence="2">
    <location>
        <begin position="291"/>
        <end position="312"/>
    </location>
</feature>